<dbReference type="SMART" id="SM00530">
    <property type="entry name" value="HTH_XRE"/>
    <property type="match status" value="1"/>
</dbReference>
<evidence type="ECO:0000313" key="7">
    <source>
        <dbReference type="Proteomes" id="UP000674270"/>
    </source>
</evidence>
<evidence type="ECO:0000256" key="2">
    <source>
        <dbReference type="ARBA" id="ARBA00023125"/>
    </source>
</evidence>
<evidence type="ECO:0000256" key="1">
    <source>
        <dbReference type="ARBA" id="ARBA00023015"/>
    </source>
</evidence>
<feature type="domain" description="HTH cro/C1-type" evidence="5">
    <location>
        <begin position="11"/>
        <end position="65"/>
    </location>
</feature>
<dbReference type="PANTHER" id="PTHR40661">
    <property type="match status" value="1"/>
</dbReference>
<proteinExistence type="predicted"/>
<reference evidence="6" key="1">
    <citation type="submission" date="2021-03" db="EMBL/GenBank/DDBJ databases">
        <authorList>
            <person name="Stanton E."/>
        </authorList>
    </citation>
    <scope>NUCLEOTIDE SEQUENCE</scope>
    <source>
        <strain evidence="6">2020EL-00113</strain>
    </source>
</reference>
<keyword evidence="4" id="KW-0175">Coiled coil</keyword>
<keyword evidence="3" id="KW-0804">Transcription</keyword>
<gene>
    <name evidence="6" type="ORF">J7T18_09700</name>
</gene>
<dbReference type="PROSITE" id="PS50943">
    <property type="entry name" value="HTH_CROC1"/>
    <property type="match status" value="1"/>
</dbReference>
<dbReference type="CDD" id="cd06529">
    <property type="entry name" value="S24_LexA-like"/>
    <property type="match status" value="1"/>
</dbReference>
<dbReference type="InterPro" id="IPR001387">
    <property type="entry name" value="Cro/C1-type_HTH"/>
</dbReference>
<name>A0A8I2APV3_9GAMM</name>
<dbReference type="CDD" id="cd00093">
    <property type="entry name" value="HTH_XRE"/>
    <property type="match status" value="1"/>
</dbReference>
<evidence type="ECO:0000313" key="6">
    <source>
        <dbReference type="EMBL" id="MBQ0268571.1"/>
    </source>
</evidence>
<dbReference type="InterPro" id="IPR010982">
    <property type="entry name" value="Lambda_DNA-bd_dom_sf"/>
</dbReference>
<dbReference type="GO" id="GO:0003677">
    <property type="term" value="F:DNA binding"/>
    <property type="evidence" value="ECO:0007669"/>
    <property type="project" value="UniProtKB-KW"/>
</dbReference>
<dbReference type="Proteomes" id="UP000674270">
    <property type="component" value="Unassembled WGS sequence"/>
</dbReference>
<dbReference type="Pfam" id="PF01381">
    <property type="entry name" value="HTH_3"/>
    <property type="match status" value="1"/>
</dbReference>
<dbReference type="AlphaFoldDB" id="A0A8I2APV3"/>
<evidence type="ECO:0000259" key="5">
    <source>
        <dbReference type="PROSITE" id="PS50943"/>
    </source>
</evidence>
<evidence type="ECO:0000256" key="4">
    <source>
        <dbReference type="SAM" id="Coils"/>
    </source>
</evidence>
<dbReference type="InterPro" id="IPR015927">
    <property type="entry name" value="Peptidase_S24_S26A/B/C"/>
</dbReference>
<dbReference type="Gene3D" id="1.10.260.40">
    <property type="entry name" value="lambda repressor-like DNA-binding domains"/>
    <property type="match status" value="1"/>
</dbReference>
<dbReference type="Pfam" id="PF00717">
    <property type="entry name" value="Peptidase_S24"/>
    <property type="match status" value="1"/>
</dbReference>
<dbReference type="Gene3D" id="2.10.109.10">
    <property type="entry name" value="Umud Fragment, subunit A"/>
    <property type="match status" value="1"/>
</dbReference>
<protein>
    <submittedName>
        <fullName evidence="6">LexA family transcriptional regulator</fullName>
    </submittedName>
</protein>
<evidence type="ECO:0000256" key="3">
    <source>
        <dbReference type="ARBA" id="ARBA00023163"/>
    </source>
</evidence>
<dbReference type="SUPFAM" id="SSF47413">
    <property type="entry name" value="lambda repressor-like DNA-binding domains"/>
    <property type="match status" value="1"/>
</dbReference>
<feature type="coiled-coil region" evidence="4">
    <location>
        <begin position="229"/>
        <end position="256"/>
    </location>
</feature>
<comment type="caution">
    <text evidence="6">The sequence shown here is derived from an EMBL/GenBank/DDBJ whole genome shotgun (WGS) entry which is preliminary data.</text>
</comment>
<sequence length="257" mass="28514">MIIDDSFKNRISAARQAAELTQGELAEKVGVVRRQIAAYEAGNSKPRKNILTNLAAALGTTSEWLAEGTGEAPDLSKVVKTITLPLIPVLSYSDSIFDLKNQASFSRFVPSIPDASDKAFAYEIMGDSMTSSYGVSFPSGTIVIIDPSLEPNHMDYVLHYIDGFCSFKQLMFDQGDWYLCSLNDDYPSYIIEDMRQIIGVALQAQVSLTSDRIKANKKFRSTSTTIDTDNNLQEKLSAMESKLQRIENLLNTLTEKK</sequence>
<accession>A0A8I2APV3</accession>
<dbReference type="PANTHER" id="PTHR40661:SF2">
    <property type="entry name" value="HTH-TYPE TRANSCRIPTIONAL REGULATOR PRTR"/>
    <property type="match status" value="1"/>
</dbReference>
<dbReference type="SUPFAM" id="SSF51306">
    <property type="entry name" value="LexA/Signal peptidase"/>
    <property type="match status" value="1"/>
</dbReference>
<dbReference type="EMBL" id="JAGKLY010000003">
    <property type="protein sequence ID" value="MBQ0268571.1"/>
    <property type="molecule type" value="Genomic_DNA"/>
</dbReference>
<dbReference type="InterPro" id="IPR036286">
    <property type="entry name" value="LexA/Signal_pep-like_sf"/>
</dbReference>
<keyword evidence="2" id="KW-0238">DNA-binding</keyword>
<keyword evidence="1" id="KW-0805">Transcription regulation</keyword>
<dbReference type="RefSeq" id="WP_112860391.1">
    <property type="nucleotide sequence ID" value="NZ_JAGKLY010000003.1"/>
</dbReference>
<organism evidence="6 7">
    <name type="scientific">Providencia huaxiensis</name>
    <dbReference type="NCBI Taxonomy" id="2027290"/>
    <lineage>
        <taxon>Bacteria</taxon>
        <taxon>Pseudomonadati</taxon>
        <taxon>Pseudomonadota</taxon>
        <taxon>Gammaproteobacteria</taxon>
        <taxon>Enterobacterales</taxon>
        <taxon>Morganellaceae</taxon>
        <taxon>Providencia</taxon>
    </lineage>
</organism>
<dbReference type="InterPro" id="IPR039418">
    <property type="entry name" value="LexA-like"/>
</dbReference>